<dbReference type="Proteomes" id="UP000240653">
    <property type="component" value="Unassembled WGS sequence"/>
</dbReference>
<dbReference type="OrthoDB" id="9803101at2"/>
<evidence type="ECO:0000313" key="1">
    <source>
        <dbReference type="EMBL" id="PSJ62722.1"/>
    </source>
</evidence>
<dbReference type="SUPFAM" id="SSF55298">
    <property type="entry name" value="YjgF-like"/>
    <property type="match status" value="1"/>
</dbReference>
<dbReference type="EMBL" id="PXYL01000002">
    <property type="protein sequence ID" value="PSJ62722.1"/>
    <property type="molecule type" value="Genomic_DNA"/>
</dbReference>
<proteinExistence type="predicted"/>
<evidence type="ECO:0000313" key="2">
    <source>
        <dbReference type="Proteomes" id="UP000240653"/>
    </source>
</evidence>
<reference evidence="1 2" key="1">
    <citation type="submission" date="2018-03" db="EMBL/GenBank/DDBJ databases">
        <title>The draft genome of Mesorhizobium soli JCM 19897.</title>
        <authorList>
            <person name="Li L."/>
            <person name="Liu L."/>
            <person name="Liang L."/>
            <person name="Wang T."/>
            <person name="Zhang X."/>
        </authorList>
    </citation>
    <scope>NUCLEOTIDE SEQUENCE [LARGE SCALE GENOMIC DNA]</scope>
    <source>
        <strain evidence="1 2">JCM 19897</strain>
    </source>
</reference>
<dbReference type="InterPro" id="IPR035709">
    <property type="entry name" value="YoaB-like"/>
</dbReference>
<sequence length="119" mass="12944">MSIQRFEPNGKRLSHVLVHNGIAYVTGQVPADRSQDVAGQTAQVLSQIEELLEKAGTEKSKILFAQVWLKHVVADFAAMNKVWEDWVPADALPARATVEANLAAENILVEIAVQAAVEA</sequence>
<organism evidence="1 2">
    <name type="scientific">Pseudaminobacter soli</name>
    <name type="common">ex Li et al. 2025</name>
    <dbReference type="NCBI Taxonomy" id="1295366"/>
    <lineage>
        <taxon>Bacteria</taxon>
        <taxon>Pseudomonadati</taxon>
        <taxon>Pseudomonadota</taxon>
        <taxon>Alphaproteobacteria</taxon>
        <taxon>Hyphomicrobiales</taxon>
        <taxon>Phyllobacteriaceae</taxon>
        <taxon>Pseudaminobacter</taxon>
    </lineage>
</organism>
<dbReference type="CDD" id="cd06150">
    <property type="entry name" value="YjgF_YER057c_UK114_like_2"/>
    <property type="match status" value="1"/>
</dbReference>
<keyword evidence="2" id="KW-1185">Reference proteome</keyword>
<dbReference type="RefSeq" id="WP_106722621.1">
    <property type="nucleotide sequence ID" value="NZ_PXYL01000002.1"/>
</dbReference>
<dbReference type="Gene3D" id="3.30.1330.40">
    <property type="entry name" value="RutC-like"/>
    <property type="match status" value="1"/>
</dbReference>
<accession>A0A2P7SJP9</accession>
<protein>
    <recommendedName>
        <fullName evidence="3">RidA family protein</fullName>
    </recommendedName>
</protein>
<name>A0A2P7SJP9_9HYPH</name>
<dbReference type="PANTHER" id="PTHR47328">
    <property type="match status" value="1"/>
</dbReference>
<dbReference type="PANTHER" id="PTHR47328:SF1">
    <property type="entry name" value="RUTC FAMILY PROTEIN YOAB"/>
    <property type="match status" value="1"/>
</dbReference>
<comment type="caution">
    <text evidence="1">The sequence shown here is derived from an EMBL/GenBank/DDBJ whole genome shotgun (WGS) entry which is preliminary data.</text>
</comment>
<evidence type="ECO:0008006" key="3">
    <source>
        <dbReference type="Google" id="ProtNLM"/>
    </source>
</evidence>
<dbReference type="InterPro" id="IPR035959">
    <property type="entry name" value="RutC-like_sf"/>
</dbReference>
<dbReference type="InterPro" id="IPR006175">
    <property type="entry name" value="YjgF/YER057c/UK114"/>
</dbReference>
<gene>
    <name evidence="1" type="ORF">C7I85_03715</name>
</gene>
<dbReference type="Pfam" id="PF01042">
    <property type="entry name" value="Ribonuc_L-PSP"/>
    <property type="match status" value="1"/>
</dbReference>
<dbReference type="AlphaFoldDB" id="A0A2P7SJP9"/>